<name>A0AAW2G9V7_9HYME</name>
<comment type="function">
    <text evidence="8">Essential component of the TIM23 complex, a complex that mediates the translocation of transit peptide-containing proteins across the mitochondrial inner membrane.</text>
</comment>
<keyword evidence="7 8" id="KW-0472">Membrane</keyword>
<protein>
    <recommendedName>
        <fullName evidence="8">Mitochondrial import inner membrane translocase subunit Tim21</fullName>
    </recommendedName>
</protein>
<keyword evidence="3 8" id="KW-0812">Transmembrane</keyword>
<evidence type="ECO:0000313" key="9">
    <source>
        <dbReference type="EMBL" id="KAL0125004.1"/>
    </source>
</evidence>
<dbReference type="AlphaFoldDB" id="A0AAW2G9V7"/>
<evidence type="ECO:0000256" key="7">
    <source>
        <dbReference type="ARBA" id="ARBA00023136"/>
    </source>
</evidence>
<dbReference type="PANTHER" id="PTHR13032">
    <property type="entry name" value="MITOCHONDRIAL IMPORT INNER MEMBRANE TRANSLOCASE SUBUNIT TIM21"/>
    <property type="match status" value="1"/>
</dbReference>
<dbReference type="PANTHER" id="PTHR13032:SF6">
    <property type="entry name" value="MITOCHONDRIAL IMPORT INNER MEMBRANE TRANSLOCASE SUBUNIT TIM21"/>
    <property type="match status" value="1"/>
</dbReference>
<dbReference type="EMBL" id="JADYXP020000004">
    <property type="protein sequence ID" value="KAL0125004.1"/>
    <property type="molecule type" value="Genomic_DNA"/>
</dbReference>
<feature type="transmembrane region" description="Helical" evidence="8">
    <location>
        <begin position="84"/>
        <end position="105"/>
    </location>
</feature>
<keyword evidence="8" id="KW-0813">Transport</keyword>
<gene>
    <name evidence="9" type="ORF">PUN28_004261</name>
</gene>
<keyword evidence="5 8" id="KW-1133">Transmembrane helix</keyword>
<keyword evidence="8" id="KW-0999">Mitochondrion inner membrane</keyword>
<dbReference type="InterPro" id="IPR013261">
    <property type="entry name" value="Tim21"/>
</dbReference>
<comment type="caution">
    <text evidence="9">The sequence shown here is derived from an EMBL/GenBank/DDBJ whole genome shotgun (WGS) entry which is preliminary data.</text>
</comment>
<keyword evidence="6 8" id="KW-0496">Mitochondrion</keyword>
<keyword evidence="8" id="KW-0653">Protein transport</keyword>
<comment type="similarity">
    <text evidence="2 8">Belongs to the TIM21 family.</text>
</comment>
<dbReference type="GO" id="GO:0030150">
    <property type="term" value="P:protein import into mitochondrial matrix"/>
    <property type="evidence" value="ECO:0007669"/>
    <property type="project" value="UniProtKB-UniRule"/>
</dbReference>
<evidence type="ECO:0000256" key="8">
    <source>
        <dbReference type="RuleBase" id="RU367142"/>
    </source>
</evidence>
<dbReference type="Proteomes" id="UP001430953">
    <property type="component" value="Unassembled WGS sequence"/>
</dbReference>
<dbReference type="GO" id="GO:0005744">
    <property type="term" value="C:TIM23 mitochondrial import inner membrane translocase complex"/>
    <property type="evidence" value="ECO:0007669"/>
    <property type="project" value="UniProtKB-UniRule"/>
</dbReference>
<evidence type="ECO:0000256" key="3">
    <source>
        <dbReference type="ARBA" id="ARBA00022692"/>
    </source>
</evidence>
<evidence type="ECO:0000256" key="1">
    <source>
        <dbReference type="ARBA" id="ARBA00004304"/>
    </source>
</evidence>
<evidence type="ECO:0000256" key="2">
    <source>
        <dbReference type="ARBA" id="ARBA00010867"/>
    </source>
</evidence>
<reference evidence="9 10" key="1">
    <citation type="submission" date="2023-03" db="EMBL/GenBank/DDBJ databases">
        <title>High recombination rates correlate with genetic variation in Cardiocondyla obscurior ants.</title>
        <authorList>
            <person name="Errbii M."/>
        </authorList>
    </citation>
    <scope>NUCLEOTIDE SEQUENCE [LARGE SCALE GENOMIC DNA]</scope>
    <source>
        <strain evidence="9">Alpha-2009</strain>
        <tissue evidence="9">Whole body</tissue>
    </source>
</reference>
<sequence length="237" mass="27237">MHIKIEKKKKRNNIMARALNHILYKRHLITHMQNVSYCFNIVPSIKHNVCYSTKKSVTKIESNKTNNQVQIGTAEVVKENLKSAGFLGVIIGGIGVTTLILYALFSELFSNKSPYAVYSKARIRCIEHPKITDILGAPVKAYGEETRHGRRRHIAHVYYIKDGVKYMRLKFYVQGTRRQGTVYVEMKENASGNYEYSYLYVTVNHVGTIVIEDNQVTSKTQQDHQSAMDFNFLLDNQ</sequence>
<evidence type="ECO:0000256" key="4">
    <source>
        <dbReference type="ARBA" id="ARBA00022946"/>
    </source>
</evidence>
<evidence type="ECO:0000256" key="5">
    <source>
        <dbReference type="ARBA" id="ARBA00022989"/>
    </source>
</evidence>
<dbReference type="InterPro" id="IPR038552">
    <property type="entry name" value="Tim21_IMS_sf"/>
</dbReference>
<comment type="subcellular location">
    <subcellularLocation>
        <location evidence="8">Mitochondrion inner membrane</location>
        <topology evidence="8">Single-pass membrane protein</topology>
    </subcellularLocation>
    <subcellularLocation>
        <location evidence="1">Mitochondrion membrane</location>
        <topology evidence="1">Single-pass membrane protein</topology>
    </subcellularLocation>
</comment>
<dbReference type="Pfam" id="PF08294">
    <property type="entry name" value="TIM21"/>
    <property type="match status" value="1"/>
</dbReference>
<evidence type="ECO:0000256" key="6">
    <source>
        <dbReference type="ARBA" id="ARBA00023128"/>
    </source>
</evidence>
<accession>A0AAW2G9V7</accession>
<organism evidence="9 10">
    <name type="scientific">Cardiocondyla obscurior</name>
    <dbReference type="NCBI Taxonomy" id="286306"/>
    <lineage>
        <taxon>Eukaryota</taxon>
        <taxon>Metazoa</taxon>
        <taxon>Ecdysozoa</taxon>
        <taxon>Arthropoda</taxon>
        <taxon>Hexapoda</taxon>
        <taxon>Insecta</taxon>
        <taxon>Pterygota</taxon>
        <taxon>Neoptera</taxon>
        <taxon>Endopterygota</taxon>
        <taxon>Hymenoptera</taxon>
        <taxon>Apocrita</taxon>
        <taxon>Aculeata</taxon>
        <taxon>Formicoidea</taxon>
        <taxon>Formicidae</taxon>
        <taxon>Myrmicinae</taxon>
        <taxon>Cardiocondyla</taxon>
    </lineage>
</organism>
<proteinExistence type="inferred from homology"/>
<keyword evidence="10" id="KW-1185">Reference proteome</keyword>
<comment type="subunit">
    <text evidence="8">Component of the TIM23 complex.</text>
</comment>
<keyword evidence="8" id="KW-0811">Translocation</keyword>
<keyword evidence="4" id="KW-0809">Transit peptide</keyword>
<evidence type="ECO:0000313" key="10">
    <source>
        <dbReference type="Proteomes" id="UP001430953"/>
    </source>
</evidence>
<dbReference type="Gene3D" id="3.10.450.320">
    <property type="entry name" value="Mitochondrial import inner membrane translocase subunit Tim21"/>
    <property type="match status" value="1"/>
</dbReference>